<name>A0A2V2N2I5_9EURY</name>
<dbReference type="InterPro" id="IPR039315">
    <property type="entry name" value="CheW"/>
</dbReference>
<evidence type="ECO:0000259" key="2">
    <source>
        <dbReference type="PROSITE" id="PS50851"/>
    </source>
</evidence>
<accession>A0A2V2N2I5</accession>
<dbReference type="GO" id="GO:0007165">
    <property type="term" value="P:signal transduction"/>
    <property type="evidence" value="ECO:0007669"/>
    <property type="project" value="InterPro"/>
</dbReference>
<dbReference type="EMBL" id="QGMY01000002">
    <property type="protein sequence ID" value="PWR74352.1"/>
    <property type="molecule type" value="Genomic_DNA"/>
</dbReference>
<comment type="caution">
    <text evidence="3">The sequence shown here is derived from an EMBL/GenBank/DDBJ whole genome shotgun (WGS) entry which is preliminary data.</text>
</comment>
<dbReference type="AlphaFoldDB" id="A0A2V2N2I5"/>
<dbReference type="GO" id="GO:0005829">
    <property type="term" value="C:cytosol"/>
    <property type="evidence" value="ECO:0007669"/>
    <property type="project" value="TreeGrafter"/>
</dbReference>
<dbReference type="GeneID" id="97549734"/>
<dbReference type="Gene3D" id="2.30.30.40">
    <property type="entry name" value="SH3 Domains"/>
    <property type="match status" value="1"/>
</dbReference>
<gene>
    <name evidence="3" type="ORF">DK846_04170</name>
</gene>
<evidence type="ECO:0000313" key="3">
    <source>
        <dbReference type="EMBL" id="PWR74352.1"/>
    </source>
</evidence>
<sequence>MELSEIESGMSKYTDHNTHSISKKETSKKKDIEYLQFVEFTLGTEFFAINLFNTKEVITPTEITPLPSTPVYIRGVMDLRGTITTIVDLKILLQIPETEKGKKKSRIIILDSNPSEKPVGILVDDVYSVSTHHSSDIERDAEDVSHSNRFILGVIRQNKASGQKLVLWIDIQKIRDSIKSEL</sequence>
<dbReference type="InterPro" id="IPR002545">
    <property type="entry name" value="CheW-lke_dom"/>
</dbReference>
<dbReference type="OrthoDB" id="115049at2157"/>
<dbReference type="PANTHER" id="PTHR22617:SF23">
    <property type="entry name" value="CHEMOTAXIS PROTEIN CHEW"/>
    <property type="match status" value="1"/>
</dbReference>
<evidence type="ECO:0000313" key="4">
    <source>
        <dbReference type="Proteomes" id="UP000245657"/>
    </source>
</evidence>
<dbReference type="Gene3D" id="2.40.50.180">
    <property type="entry name" value="CheA-289, Domain 4"/>
    <property type="match status" value="1"/>
</dbReference>
<keyword evidence="4" id="KW-1185">Reference proteome</keyword>
<dbReference type="PANTHER" id="PTHR22617">
    <property type="entry name" value="CHEMOTAXIS SENSOR HISTIDINE KINASE-RELATED"/>
    <property type="match status" value="1"/>
</dbReference>
<feature type="region of interest" description="Disordered" evidence="1">
    <location>
        <begin position="1"/>
        <end position="24"/>
    </location>
</feature>
<dbReference type="SMART" id="SM00260">
    <property type="entry name" value="CheW"/>
    <property type="match status" value="1"/>
</dbReference>
<dbReference type="Proteomes" id="UP000245657">
    <property type="component" value="Unassembled WGS sequence"/>
</dbReference>
<dbReference type="PROSITE" id="PS50851">
    <property type="entry name" value="CHEW"/>
    <property type="match status" value="1"/>
</dbReference>
<dbReference type="Pfam" id="PF01584">
    <property type="entry name" value="CheW"/>
    <property type="match status" value="1"/>
</dbReference>
<dbReference type="InterPro" id="IPR036061">
    <property type="entry name" value="CheW-like_dom_sf"/>
</dbReference>
<evidence type="ECO:0000256" key="1">
    <source>
        <dbReference type="SAM" id="MobiDB-lite"/>
    </source>
</evidence>
<dbReference type="GO" id="GO:0006935">
    <property type="term" value="P:chemotaxis"/>
    <property type="evidence" value="ECO:0007669"/>
    <property type="project" value="InterPro"/>
</dbReference>
<feature type="compositionally biased region" description="Basic and acidic residues" evidence="1">
    <location>
        <begin position="13"/>
        <end position="24"/>
    </location>
</feature>
<protein>
    <submittedName>
        <fullName evidence="3">Chemotaxis protein CheW</fullName>
    </submittedName>
</protein>
<feature type="domain" description="CheW-like" evidence="2">
    <location>
        <begin position="34"/>
        <end position="180"/>
    </location>
</feature>
<reference evidence="3 4" key="1">
    <citation type="submission" date="2018-05" db="EMBL/GenBank/DDBJ databases">
        <title>Draft genome of Methanospirillum lacunae Ki8-1.</title>
        <authorList>
            <person name="Dueholm M.S."/>
            <person name="Nielsen P.H."/>
            <person name="Bakmann L.F."/>
            <person name="Otzen D.E."/>
        </authorList>
    </citation>
    <scope>NUCLEOTIDE SEQUENCE [LARGE SCALE GENOMIC DNA]</scope>
    <source>
        <strain evidence="3 4">Ki8-1</strain>
    </source>
</reference>
<organism evidence="3 4">
    <name type="scientific">Methanospirillum lacunae</name>
    <dbReference type="NCBI Taxonomy" id="668570"/>
    <lineage>
        <taxon>Archaea</taxon>
        <taxon>Methanobacteriati</taxon>
        <taxon>Methanobacteriota</taxon>
        <taxon>Stenosarchaea group</taxon>
        <taxon>Methanomicrobia</taxon>
        <taxon>Methanomicrobiales</taxon>
        <taxon>Methanospirillaceae</taxon>
        <taxon>Methanospirillum</taxon>
    </lineage>
</organism>
<dbReference type="RefSeq" id="WP_109967631.1">
    <property type="nucleotide sequence ID" value="NZ_CP176093.1"/>
</dbReference>
<proteinExistence type="predicted"/>
<dbReference type="SUPFAM" id="SSF50341">
    <property type="entry name" value="CheW-like"/>
    <property type="match status" value="1"/>
</dbReference>